<accession>A0A327QJ66</accession>
<protein>
    <submittedName>
        <fullName evidence="1">Uncharacterized protein</fullName>
    </submittedName>
</protein>
<name>A0A327QJ66_9BACT</name>
<evidence type="ECO:0000313" key="1">
    <source>
        <dbReference type="EMBL" id="RAJ04035.1"/>
    </source>
</evidence>
<dbReference type="AlphaFoldDB" id="A0A327QJ66"/>
<reference evidence="1 2" key="1">
    <citation type="submission" date="2018-06" db="EMBL/GenBank/DDBJ databases">
        <title>Genomic Encyclopedia of Archaeal and Bacterial Type Strains, Phase II (KMG-II): from individual species to whole genera.</title>
        <authorList>
            <person name="Goeker M."/>
        </authorList>
    </citation>
    <scope>NUCLEOTIDE SEQUENCE [LARGE SCALE GENOMIC DNA]</scope>
    <source>
        <strain evidence="1 2">DSM 23857</strain>
    </source>
</reference>
<dbReference type="Proteomes" id="UP000249547">
    <property type="component" value="Unassembled WGS sequence"/>
</dbReference>
<organism evidence="1 2">
    <name type="scientific">Chitinophaga skermanii</name>
    <dbReference type="NCBI Taxonomy" id="331697"/>
    <lineage>
        <taxon>Bacteria</taxon>
        <taxon>Pseudomonadati</taxon>
        <taxon>Bacteroidota</taxon>
        <taxon>Chitinophagia</taxon>
        <taxon>Chitinophagales</taxon>
        <taxon>Chitinophagaceae</taxon>
        <taxon>Chitinophaga</taxon>
    </lineage>
</organism>
<proteinExistence type="predicted"/>
<gene>
    <name evidence="1" type="ORF">LX64_02912</name>
</gene>
<comment type="caution">
    <text evidence="1">The sequence shown here is derived from an EMBL/GenBank/DDBJ whole genome shotgun (WGS) entry which is preliminary data.</text>
</comment>
<dbReference type="EMBL" id="QLLL01000005">
    <property type="protein sequence ID" value="RAJ04035.1"/>
    <property type="molecule type" value="Genomic_DNA"/>
</dbReference>
<keyword evidence="2" id="KW-1185">Reference proteome</keyword>
<evidence type="ECO:0000313" key="2">
    <source>
        <dbReference type="Proteomes" id="UP000249547"/>
    </source>
</evidence>
<sequence>MLLSCLFTACQTTTLTETAQTDSFIASINDSAIIDTSLNLLHTVDPKKIQQDSSLSETYSYDGIAYDTTELDIIITPFLELPPEIEGASELYAEDSTMLGRSEYLLAGNLEGVIFMRINGRLERLVAVKQEEYVEGAPRLFRNNMYELLIEDDELVQQVDYVIYRFVNVTVSSKRKKITTRLYGEIGC</sequence>